<dbReference type="GO" id="GO:0005737">
    <property type="term" value="C:cytoplasm"/>
    <property type="evidence" value="ECO:0007669"/>
    <property type="project" value="UniProtKB-SubCell"/>
</dbReference>
<keyword evidence="13" id="KW-0328">Glycosyltransferase</keyword>
<dbReference type="PIRSF" id="PIRSF000495">
    <property type="entry name" value="Amidotransf_hisH"/>
    <property type="match status" value="1"/>
</dbReference>
<evidence type="ECO:0000256" key="5">
    <source>
        <dbReference type="ARBA" id="ARBA00022962"/>
    </source>
</evidence>
<dbReference type="AlphaFoldDB" id="M3FIW4"/>
<feature type="active site" evidence="10 11">
    <location>
        <position position="199"/>
    </location>
</feature>
<dbReference type="UniPathway" id="UPA00031">
    <property type="reaction ID" value="UER00010"/>
</dbReference>
<comment type="function">
    <text evidence="10">IGPS catalyzes the conversion of PRFAR and glutamine to IGP, AICAR and glutamate. The HisH subunit catalyzes the hydrolysis of glutamine to glutamate and ammonia as part of the synthesis of IGP and AICAR. The resulting ammonia molecule is channeled to the active site of HisF.</text>
</comment>
<dbReference type="InterPro" id="IPR029062">
    <property type="entry name" value="Class_I_gatase-like"/>
</dbReference>
<evidence type="ECO:0000256" key="4">
    <source>
        <dbReference type="ARBA" id="ARBA00022801"/>
    </source>
</evidence>
<dbReference type="EC" id="3.5.1.2" evidence="10"/>
<evidence type="ECO:0000256" key="1">
    <source>
        <dbReference type="ARBA" id="ARBA00005091"/>
    </source>
</evidence>
<dbReference type="InterPro" id="IPR010139">
    <property type="entry name" value="Imidazole-glycPsynth_HisH"/>
</dbReference>
<comment type="subunit">
    <text evidence="2 10">Heterodimer of HisH and HisF.</text>
</comment>
<evidence type="ECO:0000256" key="3">
    <source>
        <dbReference type="ARBA" id="ARBA00022605"/>
    </source>
</evidence>
<comment type="catalytic activity">
    <reaction evidence="9 10">
        <text>L-glutamine + H2O = L-glutamate + NH4(+)</text>
        <dbReference type="Rhea" id="RHEA:15889"/>
        <dbReference type="ChEBI" id="CHEBI:15377"/>
        <dbReference type="ChEBI" id="CHEBI:28938"/>
        <dbReference type="ChEBI" id="CHEBI:29985"/>
        <dbReference type="ChEBI" id="CHEBI:58359"/>
        <dbReference type="EC" id="3.5.1.2"/>
    </reaction>
</comment>
<gene>
    <name evidence="13" type="primary">hisH_2</name>
    <name evidence="10" type="synonym">hisH</name>
    <name evidence="13" type="ORF">LEP1GSC188_4656</name>
</gene>
<protein>
    <recommendedName>
        <fullName evidence="10">Imidazole glycerol phosphate synthase subunit HisH</fullName>
        <ecNumber evidence="10">4.3.2.10</ecNumber>
    </recommendedName>
    <alternativeName>
        <fullName evidence="10">IGP synthase glutaminase subunit</fullName>
        <ecNumber evidence="10">3.5.1.2</ecNumber>
    </alternativeName>
    <alternativeName>
        <fullName evidence="10">IGP synthase subunit HisH</fullName>
    </alternativeName>
    <alternativeName>
        <fullName evidence="10">ImGP synthase subunit HisH</fullName>
        <shortName evidence="10">IGPS subunit HisH</shortName>
    </alternativeName>
</protein>
<comment type="pathway">
    <text evidence="1 10">Amino-acid biosynthesis; L-histidine biosynthesis; L-histidine from 5-phospho-alpha-D-ribose 1-diphosphate: step 5/9.</text>
</comment>
<keyword evidence="7 10" id="KW-0456">Lyase</keyword>
<evidence type="ECO:0000256" key="10">
    <source>
        <dbReference type="HAMAP-Rule" id="MF_00278"/>
    </source>
</evidence>
<dbReference type="NCBIfam" id="TIGR01855">
    <property type="entry name" value="IMP_synth_hisH"/>
    <property type="match status" value="1"/>
</dbReference>
<sequence>MPSPKVLIIDYGAGNLLSVKRGFEHCGASVEISSDPESIFKAPHVVLPGVGAFANAMEALKERSLVELIQKIAKRGTPLMAICLGMQILMDESEEFGITAGLGLIPGKVVPIPSLTKEGISHKIPHIGWNELRRSSELVEWKKTILENCNVGDSVYFVHSFMANPVNVNHRIADCIYGGHSIAAVIGYDNIVGCQFHPEKSGNIGLNLLKRFLKF</sequence>
<comment type="catalytic activity">
    <reaction evidence="8 10">
        <text>5-[(5-phospho-1-deoxy-D-ribulos-1-ylimino)methylamino]-1-(5-phospho-beta-D-ribosyl)imidazole-4-carboxamide + L-glutamine = D-erythro-1-(imidazol-4-yl)glycerol 3-phosphate + 5-amino-1-(5-phospho-beta-D-ribosyl)imidazole-4-carboxamide + L-glutamate + H(+)</text>
        <dbReference type="Rhea" id="RHEA:24793"/>
        <dbReference type="ChEBI" id="CHEBI:15378"/>
        <dbReference type="ChEBI" id="CHEBI:29985"/>
        <dbReference type="ChEBI" id="CHEBI:58278"/>
        <dbReference type="ChEBI" id="CHEBI:58359"/>
        <dbReference type="ChEBI" id="CHEBI:58475"/>
        <dbReference type="ChEBI" id="CHEBI:58525"/>
        <dbReference type="EC" id="4.3.2.10"/>
    </reaction>
</comment>
<evidence type="ECO:0000313" key="13">
    <source>
        <dbReference type="EMBL" id="EMF80397.1"/>
    </source>
</evidence>
<dbReference type="EMBL" id="AHOR02000057">
    <property type="protein sequence ID" value="EMF80397.1"/>
    <property type="molecule type" value="Genomic_DNA"/>
</dbReference>
<dbReference type="Proteomes" id="UP000011770">
    <property type="component" value="Unassembled WGS sequence"/>
</dbReference>
<dbReference type="CDD" id="cd01748">
    <property type="entry name" value="GATase1_IGP_Synthase"/>
    <property type="match status" value="1"/>
</dbReference>
<dbReference type="GO" id="GO:0000107">
    <property type="term" value="F:imidazoleglycerol-phosphate synthase activity"/>
    <property type="evidence" value="ECO:0007669"/>
    <property type="project" value="UniProtKB-UniRule"/>
</dbReference>
<dbReference type="PANTHER" id="PTHR42701">
    <property type="entry name" value="IMIDAZOLE GLYCEROL PHOSPHATE SYNTHASE SUBUNIT HISH"/>
    <property type="match status" value="1"/>
</dbReference>
<accession>M3FIW4</accession>
<keyword evidence="5 10" id="KW-0315">Glutamine amidotransferase</keyword>
<comment type="subcellular location">
    <subcellularLocation>
        <location evidence="10">Cytoplasm</location>
    </subcellularLocation>
</comment>
<evidence type="ECO:0000256" key="7">
    <source>
        <dbReference type="ARBA" id="ARBA00023239"/>
    </source>
</evidence>
<dbReference type="GO" id="GO:0016829">
    <property type="term" value="F:lyase activity"/>
    <property type="evidence" value="ECO:0007669"/>
    <property type="project" value="UniProtKB-KW"/>
</dbReference>
<dbReference type="Pfam" id="PF00117">
    <property type="entry name" value="GATase"/>
    <property type="match status" value="1"/>
</dbReference>
<keyword evidence="13" id="KW-0808">Transferase</keyword>
<dbReference type="HAMAP" id="MF_00278">
    <property type="entry name" value="HisH"/>
    <property type="match status" value="1"/>
</dbReference>
<dbReference type="SUPFAM" id="SSF52317">
    <property type="entry name" value="Class I glutamine amidotransferase-like"/>
    <property type="match status" value="1"/>
</dbReference>
<evidence type="ECO:0000256" key="8">
    <source>
        <dbReference type="ARBA" id="ARBA00047838"/>
    </source>
</evidence>
<evidence type="ECO:0000259" key="12">
    <source>
        <dbReference type="Pfam" id="PF00117"/>
    </source>
</evidence>
<keyword evidence="10" id="KW-0963">Cytoplasm</keyword>
<keyword evidence="6 10" id="KW-0368">Histidine biosynthesis</keyword>
<dbReference type="InterPro" id="IPR017926">
    <property type="entry name" value="GATASE"/>
</dbReference>
<reference evidence="13 14" key="1">
    <citation type="submission" date="2013-01" db="EMBL/GenBank/DDBJ databases">
        <authorList>
            <person name="Harkins D.M."/>
            <person name="Durkin A.S."/>
            <person name="Brinkac L.M."/>
            <person name="Haft D.H."/>
            <person name="Selengut J.D."/>
            <person name="Sanka R."/>
            <person name="DePew J."/>
            <person name="Purushe J."/>
            <person name="Tulsiani S.M."/>
            <person name="Graham G.C."/>
            <person name="Burns M.-A."/>
            <person name="Dohnt M.F."/>
            <person name="Smythe L.D."/>
            <person name="McKay D.B."/>
            <person name="Craig S.B."/>
            <person name="Vinetz J.M."/>
            <person name="Sutton G.G."/>
            <person name="Nierman W.C."/>
            <person name="Fouts D.E."/>
        </authorList>
    </citation>
    <scope>NUCLEOTIDE SEQUENCE [LARGE SCALE GENOMIC DNA]</scope>
    <source>
        <strain evidence="13 14">LT2116</strain>
    </source>
</reference>
<name>M3FIW4_9LEPT</name>
<evidence type="ECO:0000256" key="6">
    <source>
        <dbReference type="ARBA" id="ARBA00023102"/>
    </source>
</evidence>
<keyword evidence="3 10" id="KW-0028">Amino-acid biosynthesis</keyword>
<comment type="caution">
    <text evidence="13">The sequence shown here is derived from an EMBL/GenBank/DDBJ whole genome shotgun (WGS) entry which is preliminary data.</text>
</comment>
<keyword evidence="4 10" id="KW-0378">Hydrolase</keyword>
<feature type="active site" description="Nucleophile" evidence="10 11">
    <location>
        <position position="83"/>
    </location>
</feature>
<proteinExistence type="inferred from homology"/>
<feature type="active site" evidence="10 11">
    <location>
        <position position="197"/>
    </location>
</feature>
<dbReference type="PROSITE" id="PS51273">
    <property type="entry name" value="GATASE_TYPE_1"/>
    <property type="match status" value="1"/>
</dbReference>
<evidence type="ECO:0000256" key="11">
    <source>
        <dbReference type="PIRSR" id="PIRSR000495-1"/>
    </source>
</evidence>
<evidence type="ECO:0000256" key="9">
    <source>
        <dbReference type="ARBA" id="ARBA00049534"/>
    </source>
</evidence>
<dbReference type="PANTHER" id="PTHR42701:SF1">
    <property type="entry name" value="IMIDAZOLE GLYCEROL PHOSPHATE SYNTHASE SUBUNIT HISH"/>
    <property type="match status" value="1"/>
</dbReference>
<dbReference type="GO" id="GO:0000105">
    <property type="term" value="P:L-histidine biosynthetic process"/>
    <property type="evidence" value="ECO:0007669"/>
    <property type="project" value="UniProtKB-UniRule"/>
</dbReference>
<organism evidence="13 14">
    <name type="scientific">Leptospira weilii serovar Topaz str. LT2116</name>
    <dbReference type="NCBI Taxonomy" id="1088540"/>
    <lineage>
        <taxon>Bacteria</taxon>
        <taxon>Pseudomonadati</taxon>
        <taxon>Spirochaetota</taxon>
        <taxon>Spirochaetia</taxon>
        <taxon>Leptospirales</taxon>
        <taxon>Leptospiraceae</taxon>
        <taxon>Leptospira</taxon>
    </lineage>
</organism>
<dbReference type="GO" id="GO:0004359">
    <property type="term" value="F:glutaminase activity"/>
    <property type="evidence" value="ECO:0007669"/>
    <property type="project" value="UniProtKB-EC"/>
</dbReference>
<dbReference type="Gene3D" id="3.40.50.880">
    <property type="match status" value="1"/>
</dbReference>
<feature type="domain" description="Glutamine amidotransferase" evidence="12">
    <location>
        <begin position="7"/>
        <end position="212"/>
    </location>
</feature>
<evidence type="ECO:0000313" key="14">
    <source>
        <dbReference type="Proteomes" id="UP000011770"/>
    </source>
</evidence>
<evidence type="ECO:0000256" key="2">
    <source>
        <dbReference type="ARBA" id="ARBA00011152"/>
    </source>
</evidence>
<dbReference type="EC" id="4.3.2.10" evidence="10"/>